<dbReference type="KEGG" id="nev:NTE_01600"/>
<proteinExistence type="predicted"/>
<keyword evidence="2" id="KW-1185">Reference proteome</keyword>
<dbReference type="AlphaFoldDB" id="A0A075MR32"/>
<accession>A0A075MR32</accession>
<reference evidence="1 2" key="1">
    <citation type="journal article" date="2014" name="PLoS ONE">
        <title>Genome Sequence of Candidatus Nitrososphaera evergladensis from Group I.1b Enriched from Everglades Soil Reveals Novel Genomic Features of the Ammonia-Oxidizing Archaea.</title>
        <authorList>
            <person name="Zhalnina K.V."/>
            <person name="Dias R."/>
            <person name="Leonard M.T."/>
            <person name="Dorr de Quadros P."/>
            <person name="Camargo F.A."/>
            <person name="Drew J.C."/>
            <person name="Farmerie W.G."/>
            <person name="Daroub S.H."/>
            <person name="Triplett E.W."/>
        </authorList>
    </citation>
    <scope>NUCLEOTIDE SEQUENCE [LARGE SCALE GENOMIC DNA]</scope>
    <source>
        <strain evidence="1 2">SR1</strain>
    </source>
</reference>
<dbReference type="Proteomes" id="UP000028194">
    <property type="component" value="Chromosome"/>
</dbReference>
<dbReference type="RefSeq" id="WP_148700392.1">
    <property type="nucleotide sequence ID" value="NZ_CP007174.1"/>
</dbReference>
<dbReference type="OrthoDB" id="6968at2157"/>
<dbReference type="HOGENOM" id="CLU_2392995_0_0_2"/>
<dbReference type="GeneID" id="41597378"/>
<dbReference type="EMBL" id="CP007174">
    <property type="protein sequence ID" value="AIF83663.1"/>
    <property type="molecule type" value="Genomic_DNA"/>
</dbReference>
<name>A0A075MR32_9ARCH</name>
<protein>
    <submittedName>
        <fullName evidence="1">Uncharacterized protein</fullName>
    </submittedName>
</protein>
<organism evidence="1 2">
    <name type="scientific">Candidatus Nitrososphaera evergladensis SR1</name>
    <dbReference type="NCBI Taxonomy" id="1459636"/>
    <lineage>
        <taxon>Archaea</taxon>
        <taxon>Nitrososphaerota</taxon>
        <taxon>Nitrososphaeria</taxon>
        <taxon>Nitrososphaerales</taxon>
        <taxon>Nitrososphaeraceae</taxon>
        <taxon>Nitrososphaera</taxon>
    </lineage>
</organism>
<evidence type="ECO:0000313" key="1">
    <source>
        <dbReference type="EMBL" id="AIF83663.1"/>
    </source>
</evidence>
<evidence type="ECO:0000313" key="2">
    <source>
        <dbReference type="Proteomes" id="UP000028194"/>
    </source>
</evidence>
<gene>
    <name evidence="1" type="ORF">NTE_01600</name>
</gene>
<sequence length="93" mass="10452">MTVDLSQYLTNTLNPKVFLAPNTSDQEVVEKAKKLLVQNGLREDLIQVNYDMQQLDVGDLNVSYDPPDLVVRAVYDKKPSGIVKMKSVAMIKL</sequence>